<proteinExistence type="predicted"/>
<dbReference type="Proteomes" id="UP001590950">
    <property type="component" value="Unassembled WGS sequence"/>
</dbReference>
<evidence type="ECO:0000313" key="2">
    <source>
        <dbReference type="Proteomes" id="UP001590950"/>
    </source>
</evidence>
<accession>A0ABR4AJM5</accession>
<dbReference type="EMBL" id="JBEFKJ010000008">
    <property type="protein sequence ID" value="KAL2044867.1"/>
    <property type="molecule type" value="Genomic_DNA"/>
</dbReference>
<name>A0ABR4AJM5_9LECA</name>
<reference evidence="1 2" key="1">
    <citation type="submission" date="2024-09" db="EMBL/GenBank/DDBJ databases">
        <title>Rethinking Asexuality: The Enigmatic Case of Functional Sexual Genes in Lepraria (Stereocaulaceae).</title>
        <authorList>
            <person name="Doellman M."/>
            <person name="Sun Y."/>
            <person name="Barcenas-Pena A."/>
            <person name="Lumbsch H.T."/>
            <person name="Grewe F."/>
        </authorList>
    </citation>
    <scope>NUCLEOTIDE SEQUENCE [LARGE SCALE GENOMIC DNA]</scope>
    <source>
        <strain evidence="1 2">Mercado 3170</strain>
    </source>
</reference>
<comment type="caution">
    <text evidence="1">The sequence shown here is derived from an EMBL/GenBank/DDBJ whole genome shotgun (WGS) entry which is preliminary data.</text>
</comment>
<gene>
    <name evidence="1" type="ORF">N7G274_002642</name>
</gene>
<organism evidence="1 2">
    <name type="scientific">Stereocaulon virgatum</name>
    <dbReference type="NCBI Taxonomy" id="373712"/>
    <lineage>
        <taxon>Eukaryota</taxon>
        <taxon>Fungi</taxon>
        <taxon>Dikarya</taxon>
        <taxon>Ascomycota</taxon>
        <taxon>Pezizomycotina</taxon>
        <taxon>Lecanoromycetes</taxon>
        <taxon>OSLEUM clade</taxon>
        <taxon>Lecanoromycetidae</taxon>
        <taxon>Lecanorales</taxon>
        <taxon>Lecanorineae</taxon>
        <taxon>Stereocaulaceae</taxon>
        <taxon>Stereocaulon</taxon>
    </lineage>
</organism>
<sequence length="108" mass="12124">MQINLPLTHFSSSPTMEARLIHPKKPHTADTSSGVPWEVNNLQRDANDLGLLLSDAQIPAASISILQSPQNDIVGFSPAVRHDHLIDCLTKIMSNWPYNLEKWGWTPW</sequence>
<keyword evidence="2" id="KW-1185">Reference proteome</keyword>
<protein>
    <submittedName>
        <fullName evidence="1">Uncharacterized protein</fullName>
    </submittedName>
</protein>
<evidence type="ECO:0000313" key="1">
    <source>
        <dbReference type="EMBL" id="KAL2044867.1"/>
    </source>
</evidence>